<evidence type="ECO:0000256" key="1">
    <source>
        <dbReference type="ARBA" id="ARBA00001974"/>
    </source>
</evidence>
<evidence type="ECO:0000259" key="6">
    <source>
        <dbReference type="Pfam" id="PF14759"/>
    </source>
</evidence>
<comment type="cofactor">
    <cofactor evidence="1">
        <name>FAD</name>
        <dbReference type="ChEBI" id="CHEBI:57692"/>
    </cofactor>
</comment>
<dbReference type="SUPFAM" id="SSF51905">
    <property type="entry name" value="FAD/NAD(P)-binding domain"/>
    <property type="match status" value="2"/>
</dbReference>
<dbReference type="Pfam" id="PF14759">
    <property type="entry name" value="Reductase_C"/>
    <property type="match status" value="1"/>
</dbReference>
<dbReference type="PRINTS" id="PR00368">
    <property type="entry name" value="FADPNR"/>
</dbReference>
<reference evidence="7 8" key="1">
    <citation type="submission" date="2021-06" db="EMBL/GenBank/DDBJ databases">
        <title>Actinomycetes sequencing.</title>
        <authorList>
            <person name="Shan Q."/>
        </authorList>
    </citation>
    <scope>NUCLEOTIDE SEQUENCE [LARGE SCALE GENOMIC DNA]</scope>
    <source>
        <strain evidence="7 8">NEAU-G5</strain>
    </source>
</reference>
<name>A0ABS6AQ52_9NOCA</name>
<dbReference type="PANTHER" id="PTHR43557">
    <property type="entry name" value="APOPTOSIS-INDUCING FACTOR 1"/>
    <property type="match status" value="1"/>
</dbReference>
<comment type="caution">
    <text evidence="7">The sequence shown here is derived from an EMBL/GenBank/DDBJ whole genome shotgun (WGS) entry which is preliminary data.</text>
</comment>
<dbReference type="InterPro" id="IPR036188">
    <property type="entry name" value="FAD/NAD-bd_sf"/>
</dbReference>
<evidence type="ECO:0000256" key="2">
    <source>
        <dbReference type="ARBA" id="ARBA00022630"/>
    </source>
</evidence>
<dbReference type="PANTHER" id="PTHR43557:SF2">
    <property type="entry name" value="RIESKE DOMAIN-CONTAINING PROTEIN-RELATED"/>
    <property type="match status" value="1"/>
</dbReference>
<evidence type="ECO:0000313" key="7">
    <source>
        <dbReference type="EMBL" id="MBU3060137.1"/>
    </source>
</evidence>
<evidence type="ECO:0000256" key="3">
    <source>
        <dbReference type="ARBA" id="ARBA00022827"/>
    </source>
</evidence>
<evidence type="ECO:0000256" key="4">
    <source>
        <dbReference type="ARBA" id="ARBA00023002"/>
    </source>
</evidence>
<dbReference type="RefSeq" id="WP_215915047.1">
    <property type="nucleotide sequence ID" value="NZ_JAHKNI010000001.1"/>
</dbReference>
<keyword evidence="2" id="KW-0285">Flavoprotein</keyword>
<keyword evidence="4" id="KW-0560">Oxidoreductase</keyword>
<dbReference type="PRINTS" id="PR00411">
    <property type="entry name" value="PNDRDTASEI"/>
</dbReference>
<dbReference type="Proteomes" id="UP000733379">
    <property type="component" value="Unassembled WGS sequence"/>
</dbReference>
<accession>A0ABS6AQ52</accession>
<dbReference type="InterPro" id="IPR050446">
    <property type="entry name" value="FAD-oxidoreductase/Apoptosis"/>
</dbReference>
<dbReference type="InterPro" id="IPR016156">
    <property type="entry name" value="FAD/NAD-linked_Rdtase_dimer_sf"/>
</dbReference>
<organism evidence="7 8">
    <name type="scientific">Nocardia albiluteola</name>
    <dbReference type="NCBI Taxonomy" id="2842303"/>
    <lineage>
        <taxon>Bacteria</taxon>
        <taxon>Bacillati</taxon>
        <taxon>Actinomycetota</taxon>
        <taxon>Actinomycetes</taxon>
        <taxon>Mycobacteriales</taxon>
        <taxon>Nocardiaceae</taxon>
        <taxon>Nocardia</taxon>
    </lineage>
</organism>
<dbReference type="InterPro" id="IPR028202">
    <property type="entry name" value="Reductase_C"/>
</dbReference>
<dbReference type="Gene3D" id="3.50.50.60">
    <property type="entry name" value="FAD/NAD(P)-binding domain"/>
    <property type="match status" value="2"/>
</dbReference>
<feature type="domain" description="FAD/NAD(P)-binding" evidence="5">
    <location>
        <begin position="23"/>
        <end position="329"/>
    </location>
</feature>
<gene>
    <name evidence="7" type="ORF">KO481_01165</name>
</gene>
<sequence length="449" mass="46721">MTTDVKSSGAQRLFGNRSAGTEHVVIAGASLAGLHAAEALREYGFGGRITLVGAEPHPPYDRPALSKRVLTGRLSADDTGLPRSRDLDAQWRLGVAAQGLDRQSRTVHLADSSSITYDKLLIATGARARSWPDPAEAALDGVFGIRTSDDARALAARLAARPRRVLVIGSGFIGSETASVCRELGLEVTVVERSPAPLTGALGVPAGIAAARLQRAHGVDLRTGTSVLALEGDDAGRLCRALLSDGTALDVDIAVVALGAIRNVEWLDGSGLAVSDLGAHCDSFCRAIDTNGVPDDDVLVAGDVACWPHPLFDEGPLAVEHWDNAIRQARIAAATMLHGPVRAHTALPTFWSNQFGVNIKVVGVPSRADQVAVVQGSVEDGAFVAAYGRGGRVVGALAVDTPRALDAYAAMIAERASFPPVLNAADGPDPVRVLQLRSADEGGNSLALH</sequence>
<evidence type="ECO:0000259" key="5">
    <source>
        <dbReference type="Pfam" id="PF07992"/>
    </source>
</evidence>
<evidence type="ECO:0000313" key="8">
    <source>
        <dbReference type="Proteomes" id="UP000733379"/>
    </source>
</evidence>
<dbReference type="SUPFAM" id="SSF55424">
    <property type="entry name" value="FAD/NAD-linked reductases, dimerisation (C-terminal) domain"/>
    <property type="match status" value="1"/>
</dbReference>
<keyword evidence="8" id="KW-1185">Reference proteome</keyword>
<keyword evidence="3" id="KW-0274">FAD</keyword>
<feature type="domain" description="Reductase C-terminal" evidence="6">
    <location>
        <begin position="350"/>
        <end position="422"/>
    </location>
</feature>
<proteinExistence type="predicted"/>
<protein>
    <submittedName>
        <fullName evidence="7">NAD(P)/FAD-dependent oxidoreductase</fullName>
    </submittedName>
</protein>
<dbReference type="Gene3D" id="3.30.390.30">
    <property type="match status" value="1"/>
</dbReference>
<dbReference type="Pfam" id="PF07992">
    <property type="entry name" value="Pyr_redox_2"/>
    <property type="match status" value="1"/>
</dbReference>
<dbReference type="InterPro" id="IPR023753">
    <property type="entry name" value="FAD/NAD-binding_dom"/>
</dbReference>
<dbReference type="EMBL" id="JAHKNI010000001">
    <property type="protein sequence ID" value="MBU3060137.1"/>
    <property type="molecule type" value="Genomic_DNA"/>
</dbReference>